<gene>
    <name evidence="2" type="ORF">BC6307_09675</name>
</gene>
<feature type="transmembrane region" description="Helical" evidence="1">
    <location>
        <begin position="5"/>
        <end position="23"/>
    </location>
</feature>
<dbReference type="KEGG" id="bcoh:BC6307_09675"/>
<dbReference type="Proteomes" id="UP000215224">
    <property type="component" value="Chromosome"/>
</dbReference>
<dbReference type="AlphaFoldDB" id="A0A223KPV2"/>
<sequence length="88" mass="10496">MKKYIVSAMFFIFIIMTTTYVLYKLLPFKLINITFGVSLLFMALSYVSNIYVVKHQNEKKDNERYYIHPFLLASVFIFLFSLFSLPFL</sequence>
<protein>
    <submittedName>
        <fullName evidence="2">Uncharacterized protein</fullName>
    </submittedName>
</protein>
<accession>A0A223KPV2</accession>
<keyword evidence="3" id="KW-1185">Reference proteome</keyword>
<feature type="transmembrane region" description="Helical" evidence="1">
    <location>
        <begin position="29"/>
        <end position="53"/>
    </location>
</feature>
<organism evidence="2 3">
    <name type="scientific">Sutcliffiella cohnii</name>
    <dbReference type="NCBI Taxonomy" id="33932"/>
    <lineage>
        <taxon>Bacteria</taxon>
        <taxon>Bacillati</taxon>
        <taxon>Bacillota</taxon>
        <taxon>Bacilli</taxon>
        <taxon>Bacillales</taxon>
        <taxon>Bacillaceae</taxon>
        <taxon>Sutcliffiella</taxon>
    </lineage>
</organism>
<dbReference type="STRING" id="1314751.GCA_001591425_02165"/>
<keyword evidence="1" id="KW-0812">Transmembrane</keyword>
<dbReference type="EMBL" id="CP018866">
    <property type="protein sequence ID" value="AST91531.1"/>
    <property type="molecule type" value="Genomic_DNA"/>
</dbReference>
<name>A0A223KPV2_9BACI</name>
<evidence type="ECO:0000256" key="1">
    <source>
        <dbReference type="SAM" id="Phobius"/>
    </source>
</evidence>
<reference evidence="2 3" key="1">
    <citation type="submission" date="2016-12" db="EMBL/GenBank/DDBJ databases">
        <title>The whole genome sequencing and assembly of Bacillus cohnii DSM 6307T strain.</title>
        <authorList>
            <person name="Lee Y.-J."/>
            <person name="Yi H."/>
            <person name="Bahn Y.-S."/>
            <person name="Kim J.F."/>
            <person name="Lee D.-W."/>
        </authorList>
    </citation>
    <scope>NUCLEOTIDE SEQUENCE [LARGE SCALE GENOMIC DNA]</scope>
    <source>
        <strain evidence="2 3">DSM 6307</strain>
    </source>
</reference>
<evidence type="ECO:0000313" key="2">
    <source>
        <dbReference type="EMBL" id="AST91531.1"/>
    </source>
</evidence>
<proteinExistence type="predicted"/>
<feature type="transmembrane region" description="Helical" evidence="1">
    <location>
        <begin position="65"/>
        <end position="85"/>
    </location>
</feature>
<keyword evidence="1" id="KW-0472">Membrane</keyword>
<dbReference type="RefSeq" id="WP_066415794.1">
    <property type="nucleotide sequence ID" value="NZ_CP018866.1"/>
</dbReference>
<evidence type="ECO:0000313" key="3">
    <source>
        <dbReference type="Proteomes" id="UP000215224"/>
    </source>
</evidence>
<keyword evidence="1" id="KW-1133">Transmembrane helix</keyword>